<dbReference type="HAMAP" id="MF_00099">
    <property type="entry name" value="CheB_chemtxs"/>
    <property type="match status" value="1"/>
</dbReference>
<dbReference type="InterPro" id="IPR011006">
    <property type="entry name" value="CheY-like_superfamily"/>
</dbReference>
<dbReference type="EMBL" id="CP028858">
    <property type="protein sequence ID" value="AWB27170.1"/>
    <property type="molecule type" value="Genomic_DNA"/>
</dbReference>
<accession>A0A2R4X041</accession>
<dbReference type="GO" id="GO:0006935">
    <property type="term" value="P:chemotaxis"/>
    <property type="evidence" value="ECO:0007669"/>
    <property type="project" value="UniProtKB-UniRule"/>
</dbReference>
<dbReference type="PROSITE" id="PS50122">
    <property type="entry name" value="CHEB"/>
    <property type="match status" value="1"/>
</dbReference>
<evidence type="ECO:0000256" key="5">
    <source>
        <dbReference type="HAMAP-Rule" id="MF_00099"/>
    </source>
</evidence>
<dbReference type="SUPFAM" id="SSF52738">
    <property type="entry name" value="Methylesterase CheB, C-terminal domain"/>
    <property type="match status" value="1"/>
</dbReference>
<keyword evidence="2 5" id="KW-0145">Chemotaxis</keyword>
<feature type="active site" evidence="5 6">
    <location>
        <position position="290"/>
    </location>
</feature>
<dbReference type="Gene3D" id="3.40.50.180">
    <property type="entry name" value="Methylesterase CheB, C-terminal domain"/>
    <property type="match status" value="1"/>
</dbReference>
<dbReference type="SUPFAM" id="SSF52172">
    <property type="entry name" value="CheY-like"/>
    <property type="match status" value="1"/>
</dbReference>
<dbReference type="EC" id="3.1.1.61" evidence="5"/>
<comment type="function">
    <text evidence="5">Involved in chemotaxis. Part of a chemotaxis signal transduction system that modulates chemotaxis in response to various stimuli. Catalyzes the demethylation of specific methylglutamate residues introduced into the chemoreceptors (methyl-accepting chemotaxis proteins or MCP) by CheR. Also mediates the irreversible deamidation of specific glutamine residues to glutamic acid.</text>
</comment>
<keyword evidence="5 7" id="KW-0597">Phosphoprotein</keyword>
<dbReference type="GO" id="GO:0000156">
    <property type="term" value="F:phosphorelay response regulator activity"/>
    <property type="evidence" value="ECO:0007669"/>
    <property type="project" value="InterPro"/>
</dbReference>
<evidence type="ECO:0000313" key="10">
    <source>
        <dbReference type="EMBL" id="AWB27170.1"/>
    </source>
</evidence>
<reference evidence="10 11" key="1">
    <citation type="submission" date="2018-04" db="EMBL/GenBank/DDBJ databases">
        <title>Halococcoides cellulosivorans gen. nov., sp. nov., an extremely halophilic cellulose-utilizing haloarchaeon from hypersaline lakes.</title>
        <authorList>
            <person name="Sorokin D.Y."/>
            <person name="Toshchakov S.V."/>
            <person name="Samarov N.I."/>
            <person name="Korzhenkov A."/>
            <person name="Kublanov I.V."/>
        </authorList>
    </citation>
    <scope>NUCLEOTIDE SEQUENCE [LARGE SCALE GENOMIC DNA]</scope>
    <source>
        <strain evidence="10 11">HArcel1</strain>
    </source>
</reference>
<dbReference type="GO" id="GO:0050568">
    <property type="term" value="F:protein-glutamine glutaminase activity"/>
    <property type="evidence" value="ECO:0007669"/>
    <property type="project" value="UniProtKB-UniRule"/>
</dbReference>
<dbReference type="CDD" id="cd16432">
    <property type="entry name" value="CheB_Rec"/>
    <property type="match status" value="1"/>
</dbReference>
<dbReference type="PIRSF" id="PIRSF000876">
    <property type="entry name" value="RR_chemtxs_CheB"/>
    <property type="match status" value="1"/>
</dbReference>
<evidence type="ECO:0000256" key="7">
    <source>
        <dbReference type="PROSITE-ProRule" id="PRU00169"/>
    </source>
</evidence>
<feature type="active site" evidence="5 6">
    <location>
        <position position="166"/>
    </location>
</feature>
<dbReference type="InterPro" id="IPR008248">
    <property type="entry name" value="CheB-like"/>
</dbReference>
<dbReference type="Gene3D" id="3.40.50.2300">
    <property type="match status" value="1"/>
</dbReference>
<proteinExistence type="inferred from homology"/>
<organism evidence="10 11">
    <name type="scientific">Halococcoides cellulosivorans</name>
    <dbReference type="NCBI Taxonomy" id="1679096"/>
    <lineage>
        <taxon>Archaea</taxon>
        <taxon>Methanobacteriati</taxon>
        <taxon>Methanobacteriota</taxon>
        <taxon>Stenosarchaea group</taxon>
        <taxon>Halobacteria</taxon>
        <taxon>Halobacteriales</taxon>
        <taxon>Haloarculaceae</taxon>
        <taxon>Halococcoides</taxon>
    </lineage>
</organism>
<dbReference type="EC" id="3.5.1.44" evidence="5"/>
<comment type="catalytic activity">
    <reaction evidence="5">
        <text>L-glutaminyl-[protein] + H2O = L-glutamyl-[protein] + NH4(+)</text>
        <dbReference type="Rhea" id="RHEA:16441"/>
        <dbReference type="Rhea" id="RHEA-COMP:10207"/>
        <dbReference type="Rhea" id="RHEA-COMP:10208"/>
        <dbReference type="ChEBI" id="CHEBI:15377"/>
        <dbReference type="ChEBI" id="CHEBI:28938"/>
        <dbReference type="ChEBI" id="CHEBI:29973"/>
        <dbReference type="ChEBI" id="CHEBI:30011"/>
        <dbReference type="EC" id="3.5.1.44"/>
    </reaction>
</comment>
<feature type="domain" description="Response regulatory" evidence="8">
    <location>
        <begin position="8"/>
        <end position="124"/>
    </location>
</feature>
<evidence type="ECO:0000256" key="1">
    <source>
        <dbReference type="ARBA" id="ARBA00022490"/>
    </source>
</evidence>
<keyword evidence="11" id="KW-1185">Reference proteome</keyword>
<gene>
    <name evidence="5" type="primary">cheB</name>
    <name evidence="10" type="ORF">HARCEL1_05350</name>
</gene>
<dbReference type="NCBIfam" id="NF001965">
    <property type="entry name" value="PRK00742.1"/>
    <property type="match status" value="1"/>
</dbReference>
<dbReference type="Proteomes" id="UP000244727">
    <property type="component" value="Chromosome"/>
</dbReference>
<dbReference type="CDD" id="cd17541">
    <property type="entry name" value="REC_CheB-like"/>
    <property type="match status" value="1"/>
</dbReference>
<feature type="domain" description="CheB-type methylesterase" evidence="9">
    <location>
        <begin position="154"/>
        <end position="348"/>
    </location>
</feature>
<dbReference type="Pfam" id="PF00072">
    <property type="entry name" value="Response_reg"/>
    <property type="match status" value="1"/>
</dbReference>
<comment type="subcellular location">
    <subcellularLocation>
        <location evidence="5">Cytoplasm</location>
    </subcellularLocation>
</comment>
<dbReference type="SMART" id="SM00448">
    <property type="entry name" value="REC"/>
    <property type="match status" value="1"/>
</dbReference>
<keyword evidence="3 5" id="KW-0378">Hydrolase</keyword>
<dbReference type="PANTHER" id="PTHR42872:SF6">
    <property type="entry name" value="PROTEIN-GLUTAMATE METHYLESTERASE_PROTEIN-GLUTAMINE GLUTAMINASE"/>
    <property type="match status" value="1"/>
</dbReference>
<comment type="similarity">
    <text evidence="5">Belongs to the CheB family.</text>
</comment>
<protein>
    <recommendedName>
        <fullName evidence="5">Protein-glutamate methylesterase/protein-glutamine glutaminase</fullName>
        <ecNumber evidence="5">3.1.1.61</ecNumber>
        <ecNumber evidence="5">3.5.1.44</ecNumber>
    </recommendedName>
</protein>
<dbReference type="Pfam" id="PF01339">
    <property type="entry name" value="CheB_methylest"/>
    <property type="match status" value="1"/>
</dbReference>
<dbReference type="RefSeq" id="WP_108381539.1">
    <property type="nucleotide sequence ID" value="NZ_CP028858.1"/>
</dbReference>
<dbReference type="GO" id="GO:0005737">
    <property type="term" value="C:cytoplasm"/>
    <property type="evidence" value="ECO:0007669"/>
    <property type="project" value="UniProtKB-SubCell"/>
</dbReference>
<dbReference type="InterPro" id="IPR001789">
    <property type="entry name" value="Sig_transdc_resp-reg_receiver"/>
</dbReference>
<keyword evidence="1 5" id="KW-0963">Cytoplasm</keyword>
<dbReference type="KEGG" id="harc:HARCEL1_05350"/>
<dbReference type="PROSITE" id="PS50110">
    <property type="entry name" value="RESPONSE_REGULATORY"/>
    <property type="match status" value="1"/>
</dbReference>
<comment type="PTM">
    <text evidence="5">Phosphorylated by CheA. Phosphorylation of the N-terminal regulatory domain activates the methylesterase activity.</text>
</comment>
<feature type="active site" evidence="5 6">
    <location>
        <position position="193"/>
    </location>
</feature>
<evidence type="ECO:0000256" key="3">
    <source>
        <dbReference type="ARBA" id="ARBA00022801"/>
    </source>
</evidence>
<evidence type="ECO:0000313" key="11">
    <source>
        <dbReference type="Proteomes" id="UP000244727"/>
    </source>
</evidence>
<dbReference type="GO" id="GO:0008984">
    <property type="term" value="F:protein-glutamate methylesterase activity"/>
    <property type="evidence" value="ECO:0007669"/>
    <property type="project" value="UniProtKB-UniRule"/>
</dbReference>
<evidence type="ECO:0000259" key="9">
    <source>
        <dbReference type="PROSITE" id="PS50122"/>
    </source>
</evidence>
<dbReference type="InterPro" id="IPR035909">
    <property type="entry name" value="CheB_C"/>
</dbReference>
<evidence type="ECO:0000256" key="6">
    <source>
        <dbReference type="PROSITE-ProRule" id="PRU00050"/>
    </source>
</evidence>
<dbReference type="AlphaFoldDB" id="A0A2R4X041"/>
<evidence type="ECO:0000256" key="4">
    <source>
        <dbReference type="ARBA" id="ARBA00048267"/>
    </source>
</evidence>
<sequence length="353" mass="36736">MDHTASIRAVVADDSHFMRSVISDVLDEGGIDVVATAANGREAVRAVREHDPDVVTMDVEMPTMNGLDAVERIMDEHPTPIVMLSAHTSEGADVTFEALDRGAVDFVAKPGGEVSATISSLEDSIRETVRTVASADVSAGGVPQSTTTTTSRGATLDRPTLVIGSSTGGPSVVEHILESLPIEADFRILVVQHMPKDFTARFADRLDAHSAYSVREASHGDTIGGGDALVAPGDYHLVVDTYDRGRLSVALSEEPPVNSVRPSVDVTMTSAADVVTDPLVGVVVTGMGRDGAAGIEAIKAAGGRTIAQDAATSAVDGMPTRAAETGCVDTVAALEDLPRAIQDAIERETATNE</sequence>
<dbReference type="InterPro" id="IPR000673">
    <property type="entry name" value="Sig_transdc_resp-reg_Me-estase"/>
</dbReference>
<feature type="modified residue" description="4-aspartylphosphate" evidence="5 7">
    <location>
        <position position="58"/>
    </location>
</feature>
<comment type="catalytic activity">
    <reaction evidence="4 5">
        <text>[protein]-L-glutamate 5-O-methyl ester + H2O = L-glutamyl-[protein] + methanol + H(+)</text>
        <dbReference type="Rhea" id="RHEA:23236"/>
        <dbReference type="Rhea" id="RHEA-COMP:10208"/>
        <dbReference type="Rhea" id="RHEA-COMP:10311"/>
        <dbReference type="ChEBI" id="CHEBI:15377"/>
        <dbReference type="ChEBI" id="CHEBI:15378"/>
        <dbReference type="ChEBI" id="CHEBI:17790"/>
        <dbReference type="ChEBI" id="CHEBI:29973"/>
        <dbReference type="ChEBI" id="CHEBI:82795"/>
        <dbReference type="EC" id="3.1.1.61"/>
    </reaction>
</comment>
<dbReference type="PANTHER" id="PTHR42872">
    <property type="entry name" value="PROTEIN-GLUTAMATE METHYLESTERASE/PROTEIN-GLUTAMINE GLUTAMINASE"/>
    <property type="match status" value="1"/>
</dbReference>
<dbReference type="GeneID" id="36511911"/>
<name>A0A2R4X041_9EURY</name>
<comment type="domain">
    <text evidence="5">Contains a C-terminal catalytic domain, and an N-terminal region which modulates catalytic activity.</text>
</comment>
<evidence type="ECO:0000256" key="2">
    <source>
        <dbReference type="ARBA" id="ARBA00022500"/>
    </source>
</evidence>
<evidence type="ECO:0000259" key="8">
    <source>
        <dbReference type="PROSITE" id="PS50110"/>
    </source>
</evidence>